<dbReference type="PANTHER" id="PTHR45528:SF8">
    <property type="entry name" value="HISTIDINE KINASE"/>
    <property type="match status" value="1"/>
</dbReference>
<dbReference type="EMBL" id="MAPZ01000035">
    <property type="protein sequence ID" value="OBY09316.1"/>
    <property type="molecule type" value="Genomic_DNA"/>
</dbReference>
<dbReference type="FunFam" id="3.30.565.10:FF:000013">
    <property type="entry name" value="Two-component sensor histidine kinase"/>
    <property type="match status" value="1"/>
</dbReference>
<dbReference type="SMART" id="SM00388">
    <property type="entry name" value="HisKA"/>
    <property type="match status" value="1"/>
</dbReference>
<proteinExistence type="predicted"/>
<evidence type="ECO:0000256" key="14">
    <source>
        <dbReference type="ARBA" id="ARBA00023136"/>
    </source>
</evidence>
<keyword evidence="6" id="KW-0597">Phosphoprotein</keyword>
<dbReference type="PRINTS" id="PR00344">
    <property type="entry name" value="BCTRLSENSOR"/>
</dbReference>
<evidence type="ECO:0000256" key="5">
    <source>
        <dbReference type="ARBA" id="ARBA00022475"/>
    </source>
</evidence>
<protein>
    <recommendedName>
        <fullName evidence="4">histidine kinase</fullName>
        <ecNumber evidence="4">2.7.13.3</ecNumber>
    </recommendedName>
</protein>
<gene>
    <name evidence="18" type="ORF">CP373A1_16330</name>
</gene>
<dbReference type="GO" id="GO:0005524">
    <property type="term" value="F:ATP binding"/>
    <property type="evidence" value="ECO:0007669"/>
    <property type="project" value="UniProtKB-KW"/>
</dbReference>
<dbReference type="Pfam" id="PF00672">
    <property type="entry name" value="HAMP"/>
    <property type="match status" value="1"/>
</dbReference>
<keyword evidence="8 15" id="KW-0812">Transmembrane</keyword>
<dbReference type="InterPro" id="IPR003660">
    <property type="entry name" value="HAMP_dom"/>
</dbReference>
<evidence type="ECO:0000256" key="1">
    <source>
        <dbReference type="ARBA" id="ARBA00000085"/>
    </source>
</evidence>
<keyword evidence="7" id="KW-0808">Transferase</keyword>
<dbReference type="GO" id="GO:0000155">
    <property type="term" value="F:phosphorelay sensor kinase activity"/>
    <property type="evidence" value="ECO:0007669"/>
    <property type="project" value="InterPro"/>
</dbReference>
<comment type="caution">
    <text evidence="18">The sequence shown here is derived from an EMBL/GenBank/DDBJ whole genome shotgun (WGS) entry which is preliminary data.</text>
</comment>
<evidence type="ECO:0000313" key="18">
    <source>
        <dbReference type="EMBL" id="OBY09316.1"/>
    </source>
</evidence>
<dbReference type="SUPFAM" id="SSF55874">
    <property type="entry name" value="ATPase domain of HSP90 chaperone/DNA topoisomerase II/histidine kinase"/>
    <property type="match status" value="1"/>
</dbReference>
<comment type="subcellular location">
    <subcellularLocation>
        <location evidence="3">Cell membrane</location>
    </subcellularLocation>
    <subcellularLocation>
        <location evidence="2">Membrane</location>
        <topology evidence="2">Multi-pass membrane protein</topology>
    </subcellularLocation>
</comment>
<dbReference type="FunFam" id="1.10.287.130:FF:000008">
    <property type="entry name" value="Two-component sensor histidine kinase"/>
    <property type="match status" value="1"/>
</dbReference>
<dbReference type="Pfam" id="PF02518">
    <property type="entry name" value="HATPase_c"/>
    <property type="match status" value="1"/>
</dbReference>
<dbReference type="SMART" id="SM00304">
    <property type="entry name" value="HAMP"/>
    <property type="match status" value="1"/>
</dbReference>
<dbReference type="eggNOG" id="COG5002">
    <property type="taxonomic scope" value="Bacteria"/>
</dbReference>
<evidence type="ECO:0000256" key="13">
    <source>
        <dbReference type="ARBA" id="ARBA00023012"/>
    </source>
</evidence>
<evidence type="ECO:0000259" key="16">
    <source>
        <dbReference type="PROSITE" id="PS50109"/>
    </source>
</evidence>
<keyword evidence="10 18" id="KW-0418">Kinase</keyword>
<sequence length="499" mass="57069">MKNNDNFIKRLGKKIYKLKIFNPLRKYIDILMIKIEKSIRFELMVVVGICFAVSFIFYGMANNVMRKEHTNSNIAYNYQEIEYSARNYVNSINGQEGLKLDDNNYFINLFAHESGKAYITDLDGNVLQKSSNVVEDKIDIFSVLSSANSSEYDGYRPMERKVIYPLNISGQRCYFIYSNTPSAHIEEDTYIVSNSFLALILSCLVFIVIFIIVTNKKMKYLDEIASGLKIIANGDLSHHIEERGSDEIRNLASNINYMAEEVNRKIEAERKAEKTKADLITNVSHDLRTPLTSIMGYIGLIKEGRYENEETMKEYLGIAFNKAEKLKGLIEDLFEYTKLDNGGIKLNKSKVNLTEFLFQLTEELTPLFEESGLSIIKSATEDRIMVDLDADKMLRVFENLLTNSIKYSFKPGNIVIGVYESNGYATVAVRNKGETIPKEKLEKLFERFYRVEESRNTQTGGTGLGLAIAKNIVDLHEGQIWAECYGEDISFYVKLKISE</sequence>
<evidence type="ECO:0000313" key="19">
    <source>
        <dbReference type="Proteomes" id="UP000092714"/>
    </source>
</evidence>
<dbReference type="Proteomes" id="UP000092714">
    <property type="component" value="Unassembled WGS sequence"/>
</dbReference>
<keyword evidence="14 15" id="KW-0472">Membrane</keyword>
<dbReference type="RefSeq" id="WP_027098753.1">
    <property type="nucleotide sequence ID" value="NZ_CABHIH010000001.1"/>
</dbReference>
<evidence type="ECO:0000256" key="15">
    <source>
        <dbReference type="SAM" id="Phobius"/>
    </source>
</evidence>
<dbReference type="CDD" id="cd00075">
    <property type="entry name" value="HATPase"/>
    <property type="match status" value="1"/>
</dbReference>
<comment type="catalytic activity">
    <reaction evidence="1">
        <text>ATP + protein L-histidine = ADP + protein N-phospho-L-histidine.</text>
        <dbReference type="EC" id="2.7.13.3"/>
    </reaction>
</comment>
<dbReference type="SUPFAM" id="SSF47384">
    <property type="entry name" value="Homodimeric domain of signal transducing histidine kinase"/>
    <property type="match status" value="1"/>
</dbReference>
<feature type="domain" description="Histidine kinase" evidence="16">
    <location>
        <begin position="282"/>
        <end position="499"/>
    </location>
</feature>
<reference evidence="18 19" key="1">
    <citation type="submission" date="2016-06" db="EMBL/GenBank/DDBJ databases">
        <authorList>
            <person name="Kjaerup R.B."/>
            <person name="Dalgaard T.S."/>
            <person name="Juul-Madsen H.R."/>
        </authorList>
    </citation>
    <scope>NUCLEOTIDE SEQUENCE [LARGE SCALE GENOMIC DNA]</scope>
    <source>
        <strain evidence="18 19">373-A1</strain>
    </source>
</reference>
<dbReference type="CDD" id="cd00082">
    <property type="entry name" value="HisKA"/>
    <property type="match status" value="1"/>
</dbReference>
<keyword evidence="13" id="KW-0902">Two-component regulatory system</keyword>
<evidence type="ECO:0000256" key="2">
    <source>
        <dbReference type="ARBA" id="ARBA00004141"/>
    </source>
</evidence>
<dbReference type="Gene3D" id="3.30.565.10">
    <property type="entry name" value="Histidine kinase-like ATPase, C-terminal domain"/>
    <property type="match status" value="1"/>
</dbReference>
<name>A0A174UA47_9CLOT</name>
<evidence type="ECO:0000256" key="9">
    <source>
        <dbReference type="ARBA" id="ARBA00022741"/>
    </source>
</evidence>
<evidence type="ECO:0000256" key="6">
    <source>
        <dbReference type="ARBA" id="ARBA00022553"/>
    </source>
</evidence>
<evidence type="ECO:0000256" key="11">
    <source>
        <dbReference type="ARBA" id="ARBA00022840"/>
    </source>
</evidence>
<dbReference type="PROSITE" id="PS50109">
    <property type="entry name" value="HIS_KIN"/>
    <property type="match status" value="1"/>
</dbReference>
<keyword evidence="5" id="KW-1003">Cell membrane</keyword>
<dbReference type="SUPFAM" id="SSF158472">
    <property type="entry name" value="HAMP domain-like"/>
    <property type="match status" value="1"/>
</dbReference>
<dbReference type="AlphaFoldDB" id="A0A174UA47"/>
<dbReference type="GeneID" id="42776583"/>
<dbReference type="Gene3D" id="1.10.287.130">
    <property type="match status" value="1"/>
</dbReference>
<keyword evidence="12 15" id="KW-1133">Transmembrane helix</keyword>
<dbReference type="PANTHER" id="PTHR45528">
    <property type="entry name" value="SENSOR HISTIDINE KINASE CPXA"/>
    <property type="match status" value="1"/>
</dbReference>
<dbReference type="InterPro" id="IPR036890">
    <property type="entry name" value="HATPase_C_sf"/>
</dbReference>
<feature type="transmembrane region" description="Helical" evidence="15">
    <location>
        <begin position="41"/>
        <end position="61"/>
    </location>
</feature>
<evidence type="ECO:0000259" key="17">
    <source>
        <dbReference type="PROSITE" id="PS50885"/>
    </source>
</evidence>
<dbReference type="EC" id="2.7.13.3" evidence="4"/>
<keyword evidence="11" id="KW-0067">ATP-binding</keyword>
<organism evidence="18 19">
    <name type="scientific">Clostridium paraputrificum</name>
    <dbReference type="NCBI Taxonomy" id="29363"/>
    <lineage>
        <taxon>Bacteria</taxon>
        <taxon>Bacillati</taxon>
        <taxon>Bacillota</taxon>
        <taxon>Clostridia</taxon>
        <taxon>Eubacteriales</taxon>
        <taxon>Clostridiaceae</taxon>
        <taxon>Clostridium</taxon>
    </lineage>
</organism>
<evidence type="ECO:0000256" key="7">
    <source>
        <dbReference type="ARBA" id="ARBA00022679"/>
    </source>
</evidence>
<dbReference type="InterPro" id="IPR003594">
    <property type="entry name" value="HATPase_dom"/>
</dbReference>
<evidence type="ECO:0000256" key="3">
    <source>
        <dbReference type="ARBA" id="ARBA00004236"/>
    </source>
</evidence>
<feature type="transmembrane region" description="Helical" evidence="15">
    <location>
        <begin position="190"/>
        <end position="213"/>
    </location>
</feature>
<dbReference type="InterPro" id="IPR004358">
    <property type="entry name" value="Sig_transdc_His_kin-like_C"/>
</dbReference>
<evidence type="ECO:0000256" key="10">
    <source>
        <dbReference type="ARBA" id="ARBA00022777"/>
    </source>
</evidence>
<evidence type="ECO:0000256" key="12">
    <source>
        <dbReference type="ARBA" id="ARBA00022989"/>
    </source>
</evidence>
<dbReference type="CDD" id="cd06225">
    <property type="entry name" value="HAMP"/>
    <property type="match status" value="1"/>
</dbReference>
<keyword evidence="9" id="KW-0547">Nucleotide-binding</keyword>
<dbReference type="SMART" id="SM00387">
    <property type="entry name" value="HATPase_c"/>
    <property type="match status" value="1"/>
</dbReference>
<evidence type="ECO:0000256" key="8">
    <source>
        <dbReference type="ARBA" id="ARBA00022692"/>
    </source>
</evidence>
<dbReference type="Pfam" id="PF00512">
    <property type="entry name" value="HisKA"/>
    <property type="match status" value="1"/>
</dbReference>
<dbReference type="PROSITE" id="PS50885">
    <property type="entry name" value="HAMP"/>
    <property type="match status" value="1"/>
</dbReference>
<dbReference type="Gene3D" id="6.10.340.10">
    <property type="match status" value="1"/>
</dbReference>
<keyword evidence="19" id="KW-1185">Reference proteome</keyword>
<feature type="domain" description="HAMP" evidence="17">
    <location>
        <begin position="215"/>
        <end position="267"/>
    </location>
</feature>
<dbReference type="InterPro" id="IPR005467">
    <property type="entry name" value="His_kinase_dom"/>
</dbReference>
<dbReference type="InterPro" id="IPR036097">
    <property type="entry name" value="HisK_dim/P_sf"/>
</dbReference>
<accession>A0A174UA47</accession>
<dbReference type="InterPro" id="IPR003661">
    <property type="entry name" value="HisK_dim/P_dom"/>
</dbReference>
<dbReference type="InterPro" id="IPR050398">
    <property type="entry name" value="HssS/ArlS-like"/>
</dbReference>
<dbReference type="GO" id="GO:0005886">
    <property type="term" value="C:plasma membrane"/>
    <property type="evidence" value="ECO:0007669"/>
    <property type="project" value="UniProtKB-SubCell"/>
</dbReference>
<evidence type="ECO:0000256" key="4">
    <source>
        <dbReference type="ARBA" id="ARBA00012438"/>
    </source>
</evidence>